<dbReference type="GO" id="GO:0005886">
    <property type="term" value="C:plasma membrane"/>
    <property type="evidence" value="ECO:0007669"/>
    <property type="project" value="UniProtKB-SubCell"/>
</dbReference>
<gene>
    <name evidence="7" type="ORF">A6048_11660</name>
</gene>
<feature type="transmembrane region" description="Helical" evidence="5">
    <location>
        <begin position="325"/>
        <end position="342"/>
    </location>
</feature>
<feature type="transmembrane region" description="Helical" evidence="5">
    <location>
        <begin position="383"/>
        <end position="403"/>
    </location>
</feature>
<dbReference type="InterPro" id="IPR011701">
    <property type="entry name" value="MFS"/>
</dbReference>
<evidence type="ECO:0000256" key="1">
    <source>
        <dbReference type="ARBA" id="ARBA00004651"/>
    </source>
</evidence>
<dbReference type="PROSITE" id="PS50850">
    <property type="entry name" value="MFS"/>
    <property type="match status" value="1"/>
</dbReference>
<sequence>MDGQLGTRAVTRPADRVGPLWILALTLGVVAVFASWFGPLQILLPVQTDRIGGPGGREALLGLVVGVGAAVALVANPIWGLISDRCRARLGTRMPVVYVGTAIGVAGQVVLLTADSGPATVAGWVLVQLGFNGPFAVLAALMADRVPEQQRGVVGSLFGVGQIVGVISGVVVAESVGGSAIGYLVLAVLTPALLSAIVVAGRAAPVASPAHAVTGGGGVGDDAGAGAGTGVDGQAGTDAVARSRVALADFRPTRQYAWAWLLRFLMNLTNAILLVYLFFFLDSVVGAPDPGSSVLVVTVITLVLSAVCAAMAGSFSDRLHRRREFAAAGALITAGGLLGLAASTTMPAVLAAAAVLGVGWGLFIAVDMAIITGSLATSGTAGTLLGVANIATSLPQVVAPAIAVPLVTSAAGYPALYWAGAGIAVAAALCTLPLRGVR</sequence>
<evidence type="ECO:0000256" key="5">
    <source>
        <dbReference type="SAM" id="Phobius"/>
    </source>
</evidence>
<keyword evidence="2 5" id="KW-0812">Transmembrane</keyword>
<name>A0AAD0NN13_9ACTN</name>
<evidence type="ECO:0000313" key="8">
    <source>
        <dbReference type="Proteomes" id="UP000244903"/>
    </source>
</evidence>
<feature type="transmembrane region" description="Helical" evidence="5">
    <location>
        <begin position="179"/>
        <end position="200"/>
    </location>
</feature>
<feature type="transmembrane region" description="Helical" evidence="5">
    <location>
        <begin position="415"/>
        <end position="434"/>
    </location>
</feature>
<comment type="subcellular location">
    <subcellularLocation>
        <location evidence="1">Cell membrane</location>
        <topology evidence="1">Multi-pass membrane protein</topology>
    </subcellularLocation>
</comment>
<dbReference type="Gene3D" id="1.20.1250.20">
    <property type="entry name" value="MFS general substrate transporter like domains"/>
    <property type="match status" value="2"/>
</dbReference>
<dbReference type="Proteomes" id="UP000244903">
    <property type="component" value="Chromosome"/>
</dbReference>
<dbReference type="PANTHER" id="PTHR23528:SF1">
    <property type="entry name" value="MAJOR FACILITATOR SUPERFAMILY (MFS) PROFILE DOMAIN-CONTAINING PROTEIN"/>
    <property type="match status" value="1"/>
</dbReference>
<dbReference type="GO" id="GO:0022857">
    <property type="term" value="F:transmembrane transporter activity"/>
    <property type="evidence" value="ECO:0007669"/>
    <property type="project" value="InterPro"/>
</dbReference>
<evidence type="ECO:0000259" key="6">
    <source>
        <dbReference type="PROSITE" id="PS50850"/>
    </source>
</evidence>
<keyword evidence="4 5" id="KW-0472">Membrane</keyword>
<evidence type="ECO:0000256" key="4">
    <source>
        <dbReference type="ARBA" id="ARBA00023136"/>
    </source>
</evidence>
<feature type="transmembrane region" description="Helical" evidence="5">
    <location>
        <begin position="94"/>
        <end position="114"/>
    </location>
</feature>
<evidence type="ECO:0000256" key="3">
    <source>
        <dbReference type="ARBA" id="ARBA00022989"/>
    </source>
</evidence>
<feature type="transmembrane region" description="Helical" evidence="5">
    <location>
        <begin position="120"/>
        <end position="141"/>
    </location>
</feature>
<organism evidence="7 8">
    <name type="scientific">Dietzia psychralcaliphila</name>
    <dbReference type="NCBI Taxonomy" id="139021"/>
    <lineage>
        <taxon>Bacteria</taxon>
        <taxon>Bacillati</taxon>
        <taxon>Actinomycetota</taxon>
        <taxon>Actinomycetes</taxon>
        <taxon>Mycobacteriales</taxon>
        <taxon>Dietziaceae</taxon>
        <taxon>Dietzia</taxon>
    </lineage>
</organism>
<feature type="transmembrane region" description="Helical" evidence="5">
    <location>
        <begin position="348"/>
        <end position="371"/>
    </location>
</feature>
<feature type="transmembrane region" description="Helical" evidence="5">
    <location>
        <begin position="20"/>
        <end position="39"/>
    </location>
</feature>
<dbReference type="EMBL" id="CP015453">
    <property type="protein sequence ID" value="AWH96040.1"/>
    <property type="molecule type" value="Genomic_DNA"/>
</dbReference>
<feature type="transmembrane region" description="Helical" evidence="5">
    <location>
        <begin position="153"/>
        <end position="173"/>
    </location>
</feature>
<dbReference type="KEGG" id="dpc:A6048_11660"/>
<evidence type="ECO:0000313" key="7">
    <source>
        <dbReference type="EMBL" id="AWH96040.1"/>
    </source>
</evidence>
<dbReference type="InterPro" id="IPR036259">
    <property type="entry name" value="MFS_trans_sf"/>
</dbReference>
<reference evidence="7 8" key="1">
    <citation type="submission" date="2016-04" db="EMBL/GenBank/DDBJ databases">
        <title>Complete genome sequence of the haloalkaliphilic hydrocarbon-degrading bacterium Dietzia psychralcaliphila ILA-1T, isolated from a drain of a fish product-processing plant.</title>
        <authorList>
            <person name="Zhao J."/>
            <person name="Hu B."/>
            <person name="Geng S."/>
            <person name="Nie Y."/>
            <person name="Tang Y."/>
        </authorList>
    </citation>
    <scope>NUCLEOTIDE SEQUENCE [LARGE SCALE GENOMIC DNA]</scope>
    <source>
        <strain evidence="7 8">ILA-1</strain>
    </source>
</reference>
<keyword evidence="8" id="KW-1185">Reference proteome</keyword>
<feature type="transmembrane region" description="Helical" evidence="5">
    <location>
        <begin position="293"/>
        <end position="313"/>
    </location>
</feature>
<feature type="domain" description="Major facilitator superfamily (MFS) profile" evidence="6">
    <location>
        <begin position="20"/>
        <end position="438"/>
    </location>
</feature>
<accession>A0AAD0NN13</accession>
<feature type="transmembrane region" description="Helical" evidence="5">
    <location>
        <begin position="260"/>
        <end position="281"/>
    </location>
</feature>
<dbReference type="PANTHER" id="PTHR23528">
    <property type="match status" value="1"/>
</dbReference>
<dbReference type="AlphaFoldDB" id="A0AAD0NN13"/>
<protein>
    <submittedName>
        <fullName evidence="7">MFS transporter</fullName>
    </submittedName>
</protein>
<evidence type="ECO:0000256" key="2">
    <source>
        <dbReference type="ARBA" id="ARBA00022692"/>
    </source>
</evidence>
<dbReference type="CDD" id="cd06174">
    <property type="entry name" value="MFS"/>
    <property type="match status" value="1"/>
</dbReference>
<dbReference type="Pfam" id="PF07690">
    <property type="entry name" value="MFS_1"/>
    <property type="match status" value="1"/>
</dbReference>
<keyword evidence="3 5" id="KW-1133">Transmembrane helix</keyword>
<dbReference type="InterPro" id="IPR020846">
    <property type="entry name" value="MFS_dom"/>
</dbReference>
<feature type="transmembrane region" description="Helical" evidence="5">
    <location>
        <begin position="59"/>
        <end position="82"/>
    </location>
</feature>
<proteinExistence type="predicted"/>
<dbReference type="SUPFAM" id="SSF103473">
    <property type="entry name" value="MFS general substrate transporter"/>
    <property type="match status" value="1"/>
</dbReference>